<dbReference type="InterPro" id="IPR029063">
    <property type="entry name" value="SAM-dependent_MTases_sf"/>
</dbReference>
<keyword evidence="4 6" id="KW-0808">Transferase</keyword>
<keyword evidence="3 6" id="KW-0489">Methyltransferase</keyword>
<evidence type="ECO:0000256" key="3">
    <source>
        <dbReference type="ARBA" id="ARBA00022603"/>
    </source>
</evidence>
<comment type="subcellular location">
    <subcellularLocation>
        <location evidence="6">Cytoplasm</location>
    </subcellularLocation>
</comment>
<dbReference type="GO" id="GO:0070043">
    <property type="term" value="F:rRNA (guanine-N7-)-methyltransferase activity"/>
    <property type="evidence" value="ECO:0007669"/>
    <property type="project" value="UniProtKB-UniRule"/>
</dbReference>
<evidence type="ECO:0000256" key="4">
    <source>
        <dbReference type="ARBA" id="ARBA00022679"/>
    </source>
</evidence>
<comment type="similarity">
    <text evidence="6">Belongs to the methyltransferase superfamily. RNA methyltransferase RsmG family.</text>
</comment>
<protein>
    <recommendedName>
        <fullName evidence="6">Ribosomal RNA small subunit methyltransferase G</fullName>
        <ecNumber evidence="6">2.1.1.170</ecNumber>
    </recommendedName>
    <alternativeName>
        <fullName evidence="6">16S rRNA 7-methylguanosine methyltransferase</fullName>
        <shortName evidence="6">16S rRNA m7G methyltransferase</shortName>
    </alternativeName>
</protein>
<comment type="catalytic activity">
    <reaction evidence="6">
        <text>guanosine(527) in 16S rRNA + S-adenosyl-L-methionine = N(7)-methylguanosine(527) in 16S rRNA + S-adenosyl-L-homocysteine</text>
        <dbReference type="Rhea" id="RHEA:42732"/>
        <dbReference type="Rhea" id="RHEA-COMP:10209"/>
        <dbReference type="Rhea" id="RHEA-COMP:10210"/>
        <dbReference type="ChEBI" id="CHEBI:57856"/>
        <dbReference type="ChEBI" id="CHEBI:59789"/>
        <dbReference type="ChEBI" id="CHEBI:74269"/>
        <dbReference type="ChEBI" id="CHEBI:74480"/>
        <dbReference type="EC" id="2.1.1.170"/>
    </reaction>
</comment>
<evidence type="ECO:0000256" key="5">
    <source>
        <dbReference type="ARBA" id="ARBA00022691"/>
    </source>
</evidence>
<gene>
    <name evidence="6 7" type="primary">rsmG</name>
    <name evidence="7" type="ORF">EOW66_07635</name>
</gene>
<feature type="binding site" evidence="6">
    <location>
        <position position="76"/>
    </location>
    <ligand>
        <name>S-adenosyl-L-methionine</name>
        <dbReference type="ChEBI" id="CHEBI:59789"/>
    </ligand>
</feature>
<dbReference type="PANTHER" id="PTHR31760:SF0">
    <property type="entry name" value="S-ADENOSYL-L-METHIONINE-DEPENDENT METHYLTRANSFERASES SUPERFAMILY PROTEIN"/>
    <property type="match status" value="1"/>
</dbReference>
<dbReference type="PIRSF" id="PIRSF003078">
    <property type="entry name" value="GidB"/>
    <property type="match status" value="1"/>
</dbReference>
<evidence type="ECO:0000256" key="6">
    <source>
        <dbReference type="HAMAP-Rule" id="MF_00074"/>
    </source>
</evidence>
<feature type="binding site" evidence="6">
    <location>
        <begin position="125"/>
        <end position="126"/>
    </location>
    <ligand>
        <name>S-adenosyl-L-methionine</name>
        <dbReference type="ChEBI" id="CHEBI:59789"/>
    </ligand>
</feature>
<comment type="function">
    <text evidence="6">Specifically methylates the N7 position of guanine in position 527 of 16S rRNA.</text>
</comment>
<evidence type="ECO:0000256" key="1">
    <source>
        <dbReference type="ARBA" id="ARBA00022490"/>
    </source>
</evidence>
<keyword evidence="8" id="KW-1185">Reference proteome</keyword>
<dbReference type="EMBL" id="SAVA01000004">
    <property type="protein sequence ID" value="RWR52538.1"/>
    <property type="molecule type" value="Genomic_DNA"/>
</dbReference>
<dbReference type="InterPro" id="IPR003682">
    <property type="entry name" value="rRNA_ssu_MeTfrase_G"/>
</dbReference>
<keyword evidence="2 6" id="KW-0698">rRNA processing</keyword>
<dbReference type="AlphaFoldDB" id="A0A3S3LZL8"/>
<name>A0A3S3LZL8_9RHOB</name>
<comment type="caution">
    <text evidence="7">The sequence shown here is derived from an EMBL/GenBank/DDBJ whole genome shotgun (WGS) entry which is preliminary data.</text>
</comment>
<evidence type="ECO:0000313" key="7">
    <source>
        <dbReference type="EMBL" id="RWR52538.1"/>
    </source>
</evidence>
<keyword evidence="1 6" id="KW-0963">Cytoplasm</keyword>
<dbReference type="SUPFAM" id="SSF53335">
    <property type="entry name" value="S-adenosyl-L-methionine-dependent methyltransferases"/>
    <property type="match status" value="1"/>
</dbReference>
<dbReference type="GO" id="GO:0005829">
    <property type="term" value="C:cytosol"/>
    <property type="evidence" value="ECO:0007669"/>
    <property type="project" value="TreeGrafter"/>
</dbReference>
<feature type="binding site" evidence="6">
    <location>
        <position position="71"/>
    </location>
    <ligand>
        <name>S-adenosyl-L-methionine</name>
        <dbReference type="ChEBI" id="CHEBI:59789"/>
    </ligand>
</feature>
<dbReference type="EC" id="2.1.1.170" evidence="6"/>
<sequence length="206" mass="22408">MSVEAFSAAVDVSRETLDRLTAYEALLRKWNAAINLVSPQTLSQVWTRHFLDSAQIFALGPDTARTWADLGSGGGFPGLVIAVLAAEKRPDLAVTLVESDRRKSAFLITAARELGLSVAVKSERIEALAPLQADILSARALAPLTDLLGFAERHLAPGGICLFPKGARWREELAPARERWSFQLDPHPSETESEAVILQIDGVKRV</sequence>
<dbReference type="PANTHER" id="PTHR31760">
    <property type="entry name" value="S-ADENOSYL-L-METHIONINE-DEPENDENT METHYLTRANSFERASES SUPERFAMILY PROTEIN"/>
    <property type="match status" value="1"/>
</dbReference>
<dbReference type="HAMAP" id="MF_00074">
    <property type="entry name" value="16SrRNA_methyltr_G"/>
    <property type="match status" value="1"/>
</dbReference>
<dbReference type="Gene3D" id="3.40.50.150">
    <property type="entry name" value="Vaccinia Virus protein VP39"/>
    <property type="match status" value="1"/>
</dbReference>
<accession>A0A3S3LZL8</accession>
<evidence type="ECO:0000256" key="2">
    <source>
        <dbReference type="ARBA" id="ARBA00022552"/>
    </source>
</evidence>
<dbReference type="Proteomes" id="UP000288071">
    <property type="component" value="Unassembled WGS sequence"/>
</dbReference>
<dbReference type="RefSeq" id="WP_128155834.1">
    <property type="nucleotide sequence ID" value="NZ_JBHSOM010000020.1"/>
</dbReference>
<comment type="caution">
    <text evidence="6">Lacks conserved residue(s) required for the propagation of feature annotation.</text>
</comment>
<organism evidence="7 8">
    <name type="scientific">Paenirhodobacter huangdaonensis</name>
    <dbReference type="NCBI Taxonomy" id="2501515"/>
    <lineage>
        <taxon>Bacteria</taxon>
        <taxon>Pseudomonadati</taxon>
        <taxon>Pseudomonadota</taxon>
        <taxon>Alphaproteobacteria</taxon>
        <taxon>Rhodobacterales</taxon>
        <taxon>Rhodobacter group</taxon>
        <taxon>Paenirhodobacter</taxon>
    </lineage>
</organism>
<reference evidence="7" key="2">
    <citation type="submission" date="2019-01" db="EMBL/GenBank/DDBJ databases">
        <authorList>
            <person name="Li Y."/>
        </authorList>
    </citation>
    <scope>NUCLEOTIDE SEQUENCE [LARGE SCALE GENOMIC DNA]</scope>
    <source>
        <strain evidence="7">CGMCC 1.12963</strain>
    </source>
</reference>
<evidence type="ECO:0000313" key="8">
    <source>
        <dbReference type="Proteomes" id="UP000288071"/>
    </source>
</evidence>
<reference evidence="7" key="1">
    <citation type="submission" date="2019-01" db="EMBL/GenBank/DDBJ databases">
        <title>Sinorhodobacter populi sp. nov. isolated from the symptomatic bark tissue of Populus euramericana canker.</title>
        <authorList>
            <person name="Xu G."/>
        </authorList>
    </citation>
    <scope>NUCLEOTIDE SEQUENCE [LARGE SCALE GENOMIC DNA]</scope>
    <source>
        <strain evidence="7">CGMCC 1.12963</strain>
    </source>
</reference>
<dbReference type="NCBIfam" id="TIGR00138">
    <property type="entry name" value="rsmG_gidB"/>
    <property type="match status" value="1"/>
</dbReference>
<dbReference type="Pfam" id="PF02527">
    <property type="entry name" value="GidB"/>
    <property type="match status" value="1"/>
</dbReference>
<proteinExistence type="inferred from homology"/>
<keyword evidence="5 6" id="KW-0949">S-adenosyl-L-methionine</keyword>
<feature type="binding site" evidence="6">
    <location>
        <position position="139"/>
    </location>
    <ligand>
        <name>S-adenosyl-L-methionine</name>
        <dbReference type="ChEBI" id="CHEBI:59789"/>
    </ligand>
</feature>